<dbReference type="InterPro" id="IPR013783">
    <property type="entry name" value="Ig-like_fold"/>
</dbReference>
<sequence length="74" mass="7906">MEGEYRVVIRFASKEVPGSPFYVNIKGAAGDPVKVTLSGPGADPAGNNCVGKRSFFNVHATSELFCTATTTIYY</sequence>
<feature type="repeat" description="Filamin" evidence="1">
    <location>
        <begin position="1"/>
        <end position="25"/>
    </location>
</feature>
<evidence type="ECO:0000313" key="3">
    <source>
        <dbReference type="Proteomes" id="UP000784294"/>
    </source>
</evidence>
<dbReference type="InterPro" id="IPR017868">
    <property type="entry name" value="Filamin/ABP280_repeat-like"/>
</dbReference>
<reference evidence="2" key="1">
    <citation type="submission" date="2018-11" db="EMBL/GenBank/DDBJ databases">
        <authorList>
            <consortium name="Pathogen Informatics"/>
        </authorList>
    </citation>
    <scope>NUCLEOTIDE SEQUENCE</scope>
</reference>
<keyword evidence="3" id="KW-1185">Reference proteome</keyword>
<comment type="caution">
    <text evidence="2">The sequence shown here is derived from an EMBL/GenBank/DDBJ whole genome shotgun (WGS) entry which is preliminary data.</text>
</comment>
<evidence type="ECO:0000313" key="2">
    <source>
        <dbReference type="EMBL" id="VEL15100.1"/>
    </source>
</evidence>
<dbReference type="EMBL" id="CAAALY010023438">
    <property type="protein sequence ID" value="VEL15100.1"/>
    <property type="molecule type" value="Genomic_DNA"/>
</dbReference>
<protein>
    <submittedName>
        <fullName evidence="2">Uncharacterized protein</fullName>
    </submittedName>
</protein>
<dbReference type="OrthoDB" id="18740at2759"/>
<accession>A0A3S4ZMA0</accession>
<name>A0A3S4ZMA0_9PLAT</name>
<dbReference type="PROSITE" id="PS50194">
    <property type="entry name" value="FILAMIN_REPEAT"/>
    <property type="match status" value="1"/>
</dbReference>
<dbReference type="InterPro" id="IPR014756">
    <property type="entry name" value="Ig_E-set"/>
</dbReference>
<dbReference type="AlphaFoldDB" id="A0A3S4ZMA0"/>
<dbReference type="Proteomes" id="UP000784294">
    <property type="component" value="Unassembled WGS sequence"/>
</dbReference>
<proteinExistence type="predicted"/>
<dbReference type="Gene3D" id="2.60.40.10">
    <property type="entry name" value="Immunoglobulins"/>
    <property type="match status" value="1"/>
</dbReference>
<evidence type="ECO:0000256" key="1">
    <source>
        <dbReference type="PROSITE-ProRule" id="PRU00087"/>
    </source>
</evidence>
<gene>
    <name evidence="2" type="ORF">PXEA_LOCUS8540</name>
</gene>
<dbReference type="SUPFAM" id="SSF81296">
    <property type="entry name" value="E set domains"/>
    <property type="match status" value="1"/>
</dbReference>
<organism evidence="2 3">
    <name type="scientific">Protopolystoma xenopodis</name>
    <dbReference type="NCBI Taxonomy" id="117903"/>
    <lineage>
        <taxon>Eukaryota</taxon>
        <taxon>Metazoa</taxon>
        <taxon>Spiralia</taxon>
        <taxon>Lophotrochozoa</taxon>
        <taxon>Platyhelminthes</taxon>
        <taxon>Monogenea</taxon>
        <taxon>Polyopisthocotylea</taxon>
        <taxon>Polystomatidea</taxon>
        <taxon>Polystomatidae</taxon>
        <taxon>Protopolystoma</taxon>
    </lineage>
</organism>